<dbReference type="InterPro" id="IPR004027">
    <property type="entry name" value="SEC_C_motif"/>
</dbReference>
<dbReference type="NCBIfam" id="NF002486">
    <property type="entry name" value="PRK01752.1"/>
    <property type="match status" value="1"/>
</dbReference>
<name>A0A972JI74_9GAMM</name>
<evidence type="ECO:0000259" key="3">
    <source>
        <dbReference type="Pfam" id="PF17775"/>
    </source>
</evidence>
<gene>
    <name evidence="4" type="ORF">HC757_01680</name>
</gene>
<dbReference type="AlphaFoldDB" id="A0A972JI74"/>
<protein>
    <recommendedName>
        <fullName evidence="2">UPF0225 protein HC757_01680</fullName>
    </recommendedName>
</protein>
<proteinExistence type="inferred from homology"/>
<dbReference type="PANTHER" id="PTHR33747:SF1">
    <property type="entry name" value="ADENYLATE CYCLASE-ASSOCIATED CAP C-TERMINAL DOMAIN-CONTAINING PROTEIN"/>
    <property type="match status" value="1"/>
</dbReference>
<evidence type="ECO:0000256" key="1">
    <source>
        <dbReference type="ARBA" id="ARBA00010839"/>
    </source>
</evidence>
<sequence length="157" mass="17825">MINPDKNCPCGTGKPYNLCCQPFHSGDSLPQTPEQLMRSRYAAFALKKFDYILASQHPEFLGGLTLAELAREPSPSWLGLDVLDSSQEQDRGEVSFKAWYRLDGRLEVIHEHSLFVREQGRWYYTQGEQLAAKLPGRNDPCVCHSGKKFKQCCARTD</sequence>
<comment type="caution">
    <text evidence="4">The sequence shown here is derived from an EMBL/GenBank/DDBJ whole genome shotgun (WGS) entry which is preliminary data.</text>
</comment>
<dbReference type="Pfam" id="PF17775">
    <property type="entry name" value="YchJ_M-like"/>
    <property type="match status" value="1"/>
</dbReference>
<dbReference type="InterPro" id="IPR032710">
    <property type="entry name" value="NTF2-like_dom_sf"/>
</dbReference>
<dbReference type="InterPro" id="IPR023006">
    <property type="entry name" value="YchJ-like"/>
</dbReference>
<evidence type="ECO:0000256" key="2">
    <source>
        <dbReference type="HAMAP-Rule" id="MF_00612"/>
    </source>
</evidence>
<feature type="domain" description="YchJ-like middle NTF2-like" evidence="3">
    <location>
        <begin position="32"/>
        <end position="127"/>
    </location>
</feature>
<dbReference type="Pfam" id="PF02810">
    <property type="entry name" value="SEC-C"/>
    <property type="match status" value="1"/>
</dbReference>
<keyword evidence="5" id="KW-1185">Reference proteome</keyword>
<reference evidence="4" key="1">
    <citation type="submission" date="2020-04" db="EMBL/GenBank/DDBJ databases">
        <title>Description of Shewanella salipaludis sp. nov., isolated from a salt marsh.</title>
        <authorList>
            <person name="Park S."/>
            <person name="Yoon J.-H."/>
        </authorList>
    </citation>
    <scope>NUCLEOTIDE SEQUENCE</scope>
    <source>
        <strain evidence="4">SHSM-M6</strain>
    </source>
</reference>
<evidence type="ECO:0000313" key="4">
    <source>
        <dbReference type="EMBL" id="NMH63890.1"/>
    </source>
</evidence>
<dbReference type="PANTHER" id="PTHR33747">
    <property type="entry name" value="UPF0225 PROTEIN SCO1677"/>
    <property type="match status" value="1"/>
</dbReference>
<dbReference type="Proteomes" id="UP000737113">
    <property type="component" value="Unassembled WGS sequence"/>
</dbReference>
<accession>A0A972JI74</accession>
<dbReference type="RefSeq" id="WP_169562510.1">
    <property type="nucleotide sequence ID" value="NZ_JAAXYH010000001.1"/>
</dbReference>
<dbReference type="Gene3D" id="3.10.450.50">
    <property type="match status" value="1"/>
</dbReference>
<comment type="similarity">
    <text evidence="1 2">Belongs to the UPF0225 family.</text>
</comment>
<dbReference type="SUPFAM" id="SSF54427">
    <property type="entry name" value="NTF2-like"/>
    <property type="match status" value="1"/>
</dbReference>
<dbReference type="EMBL" id="JAAXYH010000001">
    <property type="protein sequence ID" value="NMH63890.1"/>
    <property type="molecule type" value="Genomic_DNA"/>
</dbReference>
<organism evidence="4 5">
    <name type="scientific">Shewanella salipaludis</name>
    <dbReference type="NCBI Taxonomy" id="2723052"/>
    <lineage>
        <taxon>Bacteria</taxon>
        <taxon>Pseudomonadati</taxon>
        <taxon>Pseudomonadota</taxon>
        <taxon>Gammaproteobacteria</taxon>
        <taxon>Alteromonadales</taxon>
        <taxon>Shewanellaceae</taxon>
        <taxon>Shewanella</taxon>
    </lineage>
</organism>
<evidence type="ECO:0000313" key="5">
    <source>
        <dbReference type="Proteomes" id="UP000737113"/>
    </source>
</evidence>
<dbReference type="InterPro" id="IPR048469">
    <property type="entry name" value="YchJ-like_M"/>
</dbReference>
<dbReference type="HAMAP" id="MF_00612">
    <property type="entry name" value="UPF0225"/>
    <property type="match status" value="1"/>
</dbReference>
<dbReference type="SUPFAM" id="SSF103642">
    <property type="entry name" value="Sec-C motif"/>
    <property type="match status" value="1"/>
</dbReference>